<dbReference type="SUPFAM" id="SSF52047">
    <property type="entry name" value="RNI-like"/>
    <property type="match status" value="1"/>
</dbReference>
<dbReference type="InterPro" id="IPR001810">
    <property type="entry name" value="F-box_dom"/>
</dbReference>
<dbReference type="EMBL" id="KB870811">
    <property type="protein sequence ID" value="EOA19112.1"/>
    <property type="molecule type" value="Genomic_DNA"/>
</dbReference>
<dbReference type="PANTHER" id="PTHR31293:SF26">
    <property type="entry name" value="(RAPE) HYPOTHETICAL PROTEIN"/>
    <property type="match status" value="1"/>
</dbReference>
<dbReference type="CDD" id="cd22160">
    <property type="entry name" value="F-box_AtFBL13-like"/>
    <property type="match status" value="1"/>
</dbReference>
<sequence>MAMKKVKYWSRDGISSLPDEMLALILSNLPTKSAASTTILSRRWRTLFSLMNHLFASQHHLEFDQSYFLYGKQGKRPRQSTQGETEESFRAFVEKTLSCRNKPIKKFSLKYREDKEYYIDQTNRWISNALERGDLDELDLRIKTTWTCLPPRPLPCGVFKNKTLVKLTLGTELCVGTESPEVFLPLLRTLFLDTVYVLREDFLSSMLQGCPLLEDLSLIYVHVNHEEAPPQPNFISHKTLKRLTIRTHSQLFDFDTPSLVEHDYSFNSRCFSVSARFLYIDSLVKARLDLALIMYSLLNYWEEGLDGDRFPWFGNLAKLTFETKTNRGWKVLTTLIENTPELKILVLRGLHCIIDCSVYVNENIVEVLEIHGFRGSGKELRQLHRLLCQMDCLQVIRVEVDAAIADDDKKRQLTKDLLALSKRYSKCQILVL</sequence>
<organism evidence="2 3">
    <name type="scientific">Capsella rubella</name>
    <dbReference type="NCBI Taxonomy" id="81985"/>
    <lineage>
        <taxon>Eukaryota</taxon>
        <taxon>Viridiplantae</taxon>
        <taxon>Streptophyta</taxon>
        <taxon>Embryophyta</taxon>
        <taxon>Tracheophyta</taxon>
        <taxon>Spermatophyta</taxon>
        <taxon>Magnoliopsida</taxon>
        <taxon>eudicotyledons</taxon>
        <taxon>Gunneridae</taxon>
        <taxon>Pentapetalae</taxon>
        <taxon>rosids</taxon>
        <taxon>malvids</taxon>
        <taxon>Brassicales</taxon>
        <taxon>Brassicaceae</taxon>
        <taxon>Camelineae</taxon>
        <taxon>Capsella</taxon>
    </lineage>
</organism>
<evidence type="ECO:0000259" key="1">
    <source>
        <dbReference type="PROSITE" id="PS50181"/>
    </source>
</evidence>
<dbReference type="SMART" id="SM00579">
    <property type="entry name" value="FBD"/>
    <property type="match status" value="1"/>
</dbReference>
<dbReference type="Gene3D" id="1.20.1280.50">
    <property type="match status" value="1"/>
</dbReference>
<name>R0FAR7_9BRAS</name>
<dbReference type="Proteomes" id="UP000029121">
    <property type="component" value="Unassembled WGS sequence"/>
</dbReference>
<dbReference type="SMART" id="SM00256">
    <property type="entry name" value="FBOX"/>
    <property type="match status" value="1"/>
</dbReference>
<accession>R0FAR7</accession>
<dbReference type="SUPFAM" id="SSF81383">
    <property type="entry name" value="F-box domain"/>
    <property type="match status" value="1"/>
</dbReference>
<keyword evidence="3" id="KW-1185">Reference proteome</keyword>
<dbReference type="InterPro" id="IPR006566">
    <property type="entry name" value="FBD"/>
</dbReference>
<dbReference type="InterPro" id="IPR036047">
    <property type="entry name" value="F-box-like_dom_sf"/>
</dbReference>
<feature type="domain" description="F-box" evidence="1">
    <location>
        <begin position="11"/>
        <end position="58"/>
    </location>
</feature>
<dbReference type="AlphaFoldDB" id="R0FAR7"/>
<evidence type="ECO:0000313" key="3">
    <source>
        <dbReference type="Proteomes" id="UP000029121"/>
    </source>
</evidence>
<protein>
    <recommendedName>
        <fullName evidence="1">F-box domain-containing protein</fullName>
    </recommendedName>
</protein>
<dbReference type="PROSITE" id="PS50181">
    <property type="entry name" value="FBOX"/>
    <property type="match status" value="1"/>
</dbReference>
<proteinExistence type="predicted"/>
<dbReference type="InterPro" id="IPR055411">
    <property type="entry name" value="LRR_FXL15/At3g58940/PEG3-like"/>
</dbReference>
<evidence type="ECO:0000313" key="2">
    <source>
        <dbReference type="EMBL" id="EOA19112.1"/>
    </source>
</evidence>
<dbReference type="InterPro" id="IPR053781">
    <property type="entry name" value="F-box_AtFBL13-like"/>
</dbReference>
<dbReference type="PANTHER" id="PTHR31293">
    <property type="entry name" value="RNI-LIKE SUPERFAMILY PROTEIN"/>
    <property type="match status" value="1"/>
</dbReference>
<dbReference type="Pfam" id="PF24758">
    <property type="entry name" value="LRR_At5g56370"/>
    <property type="match status" value="1"/>
</dbReference>
<dbReference type="Pfam" id="PF00646">
    <property type="entry name" value="F-box"/>
    <property type="match status" value="1"/>
</dbReference>
<reference evidence="3" key="1">
    <citation type="journal article" date="2013" name="Nat. Genet.">
        <title>The Capsella rubella genome and the genomic consequences of rapid mating system evolution.</title>
        <authorList>
            <person name="Slotte T."/>
            <person name="Hazzouri K.M."/>
            <person name="Agren J.A."/>
            <person name="Koenig D."/>
            <person name="Maumus F."/>
            <person name="Guo Y.L."/>
            <person name="Steige K."/>
            <person name="Platts A.E."/>
            <person name="Escobar J.S."/>
            <person name="Newman L.K."/>
            <person name="Wang W."/>
            <person name="Mandakova T."/>
            <person name="Vello E."/>
            <person name="Smith L.M."/>
            <person name="Henz S.R."/>
            <person name="Steffen J."/>
            <person name="Takuno S."/>
            <person name="Brandvain Y."/>
            <person name="Coop G."/>
            <person name="Andolfatto P."/>
            <person name="Hu T.T."/>
            <person name="Blanchette M."/>
            <person name="Clark R.M."/>
            <person name="Quesneville H."/>
            <person name="Nordborg M."/>
            <person name="Gaut B.S."/>
            <person name="Lysak M.A."/>
            <person name="Jenkins J."/>
            <person name="Grimwood J."/>
            <person name="Chapman J."/>
            <person name="Prochnik S."/>
            <person name="Shu S."/>
            <person name="Rokhsar D."/>
            <person name="Schmutz J."/>
            <person name="Weigel D."/>
            <person name="Wright S.I."/>
        </authorList>
    </citation>
    <scope>NUCLEOTIDE SEQUENCE [LARGE SCALE GENOMIC DNA]</scope>
    <source>
        <strain evidence="3">cv. Monte Gargano</strain>
    </source>
</reference>
<dbReference type="InterPro" id="IPR055294">
    <property type="entry name" value="FBL60-like"/>
</dbReference>
<gene>
    <name evidence="2" type="ORF">CARUB_v10007780mg</name>
</gene>